<name>A0A2J6R6U1_HYAVF</name>
<evidence type="ECO:0008006" key="3">
    <source>
        <dbReference type="Google" id="ProtNLM"/>
    </source>
</evidence>
<proteinExistence type="predicted"/>
<protein>
    <recommendedName>
        <fullName evidence="3">Ankyrin</fullName>
    </recommendedName>
</protein>
<dbReference type="Proteomes" id="UP000235786">
    <property type="component" value="Unassembled WGS sequence"/>
</dbReference>
<reference evidence="1 2" key="1">
    <citation type="submission" date="2016-04" db="EMBL/GenBank/DDBJ databases">
        <title>A degradative enzymes factory behind the ericoid mycorrhizal symbiosis.</title>
        <authorList>
            <consortium name="DOE Joint Genome Institute"/>
            <person name="Martino E."/>
            <person name="Morin E."/>
            <person name="Grelet G."/>
            <person name="Kuo A."/>
            <person name="Kohler A."/>
            <person name="Daghino S."/>
            <person name="Barry K."/>
            <person name="Choi C."/>
            <person name="Cichocki N."/>
            <person name="Clum A."/>
            <person name="Copeland A."/>
            <person name="Hainaut M."/>
            <person name="Haridas S."/>
            <person name="Labutti K."/>
            <person name="Lindquist E."/>
            <person name="Lipzen A."/>
            <person name="Khouja H.-R."/>
            <person name="Murat C."/>
            <person name="Ohm R."/>
            <person name="Olson A."/>
            <person name="Spatafora J."/>
            <person name="Veneault-Fourrey C."/>
            <person name="Henrissat B."/>
            <person name="Grigoriev I."/>
            <person name="Martin F."/>
            <person name="Perotto S."/>
        </authorList>
    </citation>
    <scope>NUCLEOTIDE SEQUENCE [LARGE SCALE GENOMIC DNA]</scope>
    <source>
        <strain evidence="1 2">F</strain>
    </source>
</reference>
<organism evidence="1 2">
    <name type="scientific">Hyaloscypha variabilis (strain UAMH 11265 / GT02V1 / F)</name>
    <name type="common">Meliniomyces variabilis</name>
    <dbReference type="NCBI Taxonomy" id="1149755"/>
    <lineage>
        <taxon>Eukaryota</taxon>
        <taxon>Fungi</taxon>
        <taxon>Dikarya</taxon>
        <taxon>Ascomycota</taxon>
        <taxon>Pezizomycotina</taxon>
        <taxon>Leotiomycetes</taxon>
        <taxon>Helotiales</taxon>
        <taxon>Hyaloscyphaceae</taxon>
        <taxon>Hyaloscypha</taxon>
        <taxon>Hyaloscypha variabilis</taxon>
    </lineage>
</organism>
<gene>
    <name evidence="1" type="ORF">L207DRAFT_588836</name>
</gene>
<keyword evidence="2" id="KW-1185">Reference proteome</keyword>
<sequence length="217" mass="25223">MTFGEQHLKVLEFLLEQGADSNETFMGHTMWQYFIHCVHTRSDDRPRIRNIFIAWHNATVKKIVKQFLKKGADLDICCIEDCEVWDQVYGDYTTVELHNWLGHWAKRLKAHVEYYKNSKIKAFKQVQSNTDFNATVSTSFASSLGPAIREKASALEESRIKENERIAFEKRHSLTTIFRDLFETEEDPHGADELLELMAALKVAKKGPEDFNHTKEN</sequence>
<dbReference type="EMBL" id="KZ613954">
    <property type="protein sequence ID" value="PMD34238.1"/>
    <property type="molecule type" value="Genomic_DNA"/>
</dbReference>
<evidence type="ECO:0000313" key="2">
    <source>
        <dbReference type="Proteomes" id="UP000235786"/>
    </source>
</evidence>
<accession>A0A2J6R6U1</accession>
<evidence type="ECO:0000313" key="1">
    <source>
        <dbReference type="EMBL" id="PMD34238.1"/>
    </source>
</evidence>
<dbReference type="AlphaFoldDB" id="A0A2J6R6U1"/>